<dbReference type="SMART" id="SM01007">
    <property type="entry name" value="Aldolase_II"/>
    <property type="match status" value="1"/>
</dbReference>
<dbReference type="GO" id="GO:0008270">
    <property type="term" value="F:zinc ion binding"/>
    <property type="evidence" value="ECO:0007669"/>
    <property type="project" value="InterPro"/>
</dbReference>
<keyword evidence="8" id="KW-0413">Isomerase</keyword>
<comment type="pathway">
    <text evidence="11">Carbohydrate degradation; L-arabinose degradation via L-ribulose; D-xylulose 5-phosphate from L-arabinose (bacterial route): step 3/3.</text>
</comment>
<dbReference type="RefSeq" id="WP_091747015.1">
    <property type="nucleotide sequence ID" value="NZ_FODY01000012.1"/>
</dbReference>
<dbReference type="GO" id="GO:0005829">
    <property type="term" value="C:cytosol"/>
    <property type="evidence" value="ECO:0007669"/>
    <property type="project" value="TreeGrafter"/>
</dbReference>
<comment type="catalytic activity">
    <reaction evidence="1">
        <text>L-ribulose 5-phosphate = D-xylulose 5-phosphate</text>
        <dbReference type="Rhea" id="RHEA:22368"/>
        <dbReference type="ChEBI" id="CHEBI:57737"/>
        <dbReference type="ChEBI" id="CHEBI:58226"/>
        <dbReference type="EC" id="5.1.3.4"/>
    </reaction>
</comment>
<dbReference type="InterPro" id="IPR004661">
    <property type="entry name" value="AraD"/>
</dbReference>
<dbReference type="EC" id="5.1.3.4" evidence="4 13"/>
<evidence type="ECO:0000256" key="1">
    <source>
        <dbReference type="ARBA" id="ARBA00001726"/>
    </source>
</evidence>
<comment type="function">
    <text evidence="10">Involved in the degradation of L-arabinose. Catalyzes the interconversion of L-ribulose 5-phosphate (LRu5P) and D-xylulose 5-phosphate (D-Xu5P) via a retroaldol/aldol mechanism (carbon-carbon bond cleavage analogous to a class II aldolase reaction).</text>
</comment>
<evidence type="ECO:0000256" key="13">
    <source>
        <dbReference type="NCBIfam" id="TIGR00760"/>
    </source>
</evidence>
<dbReference type="Pfam" id="PF00596">
    <property type="entry name" value="Aldolase_II"/>
    <property type="match status" value="1"/>
</dbReference>
<dbReference type="InterPro" id="IPR001303">
    <property type="entry name" value="Aldolase_II/adducin_N"/>
</dbReference>
<evidence type="ECO:0000256" key="7">
    <source>
        <dbReference type="ARBA" id="ARBA00022935"/>
    </source>
</evidence>
<keyword evidence="16" id="KW-1185">Reference proteome</keyword>
<dbReference type="InterPro" id="IPR050197">
    <property type="entry name" value="Aldolase_class_II_sugar_metab"/>
</dbReference>
<name>A0A1H8VMN1_9FIRM</name>
<dbReference type="NCBIfam" id="NF006047">
    <property type="entry name" value="PRK08193.1"/>
    <property type="match status" value="1"/>
</dbReference>
<feature type="domain" description="Class II aldolase/adducin N-terminal" evidence="14">
    <location>
        <begin position="7"/>
        <end position="195"/>
    </location>
</feature>
<comment type="cofactor">
    <cofactor evidence="2">
        <name>Zn(2+)</name>
        <dbReference type="ChEBI" id="CHEBI:29105"/>
    </cofactor>
</comment>
<evidence type="ECO:0000313" key="16">
    <source>
        <dbReference type="Proteomes" id="UP000198847"/>
    </source>
</evidence>
<evidence type="ECO:0000256" key="12">
    <source>
        <dbReference type="ARBA" id="ARBA00074961"/>
    </source>
</evidence>
<dbReference type="GO" id="GO:0019572">
    <property type="term" value="P:L-arabinose catabolic process"/>
    <property type="evidence" value="ECO:0007669"/>
    <property type="project" value="InterPro"/>
</dbReference>
<dbReference type="PANTHER" id="PTHR22789">
    <property type="entry name" value="FUCULOSE PHOSPHATE ALDOLASE"/>
    <property type="match status" value="1"/>
</dbReference>
<gene>
    <name evidence="15" type="ORF">SAMN04490178_11211</name>
</gene>
<evidence type="ECO:0000256" key="8">
    <source>
        <dbReference type="ARBA" id="ARBA00023235"/>
    </source>
</evidence>
<organism evidence="15 16">
    <name type="scientific">Propionispora vibrioides</name>
    <dbReference type="NCBI Taxonomy" id="112903"/>
    <lineage>
        <taxon>Bacteria</taxon>
        <taxon>Bacillati</taxon>
        <taxon>Bacillota</taxon>
        <taxon>Negativicutes</taxon>
        <taxon>Selenomonadales</taxon>
        <taxon>Sporomusaceae</taxon>
        <taxon>Propionispora</taxon>
    </lineage>
</organism>
<keyword evidence="5" id="KW-0479">Metal-binding</keyword>
<evidence type="ECO:0000256" key="11">
    <source>
        <dbReference type="ARBA" id="ARBA00060520"/>
    </source>
</evidence>
<dbReference type="SUPFAM" id="SSF53639">
    <property type="entry name" value="AraD/HMP-PK domain-like"/>
    <property type="match status" value="1"/>
</dbReference>
<dbReference type="Proteomes" id="UP000198847">
    <property type="component" value="Unassembled WGS sequence"/>
</dbReference>
<dbReference type="NCBIfam" id="NF009003">
    <property type="entry name" value="PRK12348.1"/>
    <property type="match status" value="1"/>
</dbReference>
<evidence type="ECO:0000256" key="9">
    <source>
        <dbReference type="ARBA" id="ARBA00023277"/>
    </source>
</evidence>
<dbReference type="InterPro" id="IPR036409">
    <property type="entry name" value="Aldolase_II/adducin_N_sf"/>
</dbReference>
<dbReference type="Gene3D" id="3.40.225.10">
    <property type="entry name" value="Class II aldolase/adducin N-terminal domain"/>
    <property type="match status" value="1"/>
</dbReference>
<reference evidence="15 16" key="1">
    <citation type="submission" date="2016-10" db="EMBL/GenBank/DDBJ databases">
        <authorList>
            <person name="de Groot N.N."/>
        </authorList>
    </citation>
    <scope>NUCLEOTIDE SEQUENCE [LARGE SCALE GENOMIC DNA]</scope>
    <source>
        <strain evidence="15 16">DSM 13305</strain>
    </source>
</reference>
<dbReference type="AlphaFoldDB" id="A0A1H8VMN1"/>
<dbReference type="NCBIfam" id="TIGR00760">
    <property type="entry name" value="araD"/>
    <property type="match status" value="1"/>
</dbReference>
<comment type="similarity">
    <text evidence="3">Belongs to the aldolase class II family. AraD/FucA subfamily.</text>
</comment>
<evidence type="ECO:0000256" key="2">
    <source>
        <dbReference type="ARBA" id="ARBA00001947"/>
    </source>
</evidence>
<evidence type="ECO:0000256" key="5">
    <source>
        <dbReference type="ARBA" id="ARBA00022723"/>
    </source>
</evidence>
<keyword evidence="7" id="KW-0054">Arabinose catabolism</keyword>
<evidence type="ECO:0000256" key="3">
    <source>
        <dbReference type="ARBA" id="ARBA00010037"/>
    </source>
</evidence>
<dbReference type="STRING" id="112903.SAMN04490178_11211"/>
<dbReference type="OrthoDB" id="9794581at2"/>
<sequence>MLEQLKEEVLAANLALPVHGLVKFTWGNVSGIDRERGMVVIKPSGVEYEKMTAQDLVVLDLAGHQVEGKLRPSSDTPTHLVLYRAYPHLGGIVHTHSTWATIWAQSGQSLPALGTTHADHFYGKVPCTRALTEQEIDGDYEVETGNVIVETFKTLDINSIPGVLVRNHGPFAWGKDAQDAVHNAVILEEICHMAYHTVRLNNTAGSIQQCLLDKHYLRKHGSGAYYGQS</sequence>
<evidence type="ECO:0000259" key="14">
    <source>
        <dbReference type="SMART" id="SM01007"/>
    </source>
</evidence>
<accession>A0A1H8VMN1</accession>
<protein>
    <recommendedName>
        <fullName evidence="12 13">L-ribulose-5-phosphate 4-epimerase</fullName>
        <ecNumber evidence="4 13">5.1.3.4</ecNumber>
    </recommendedName>
</protein>
<evidence type="ECO:0000256" key="6">
    <source>
        <dbReference type="ARBA" id="ARBA00022833"/>
    </source>
</evidence>
<dbReference type="GO" id="GO:0008742">
    <property type="term" value="F:L-ribulose-phosphate 4-epimerase activity"/>
    <property type="evidence" value="ECO:0007669"/>
    <property type="project" value="UniProtKB-UniRule"/>
</dbReference>
<keyword evidence="9" id="KW-0119">Carbohydrate metabolism</keyword>
<dbReference type="FunFam" id="3.40.225.10:FF:000001">
    <property type="entry name" value="L-ribulose-5-phosphate 4-epimerase UlaF"/>
    <property type="match status" value="1"/>
</dbReference>
<keyword evidence="6" id="KW-0862">Zinc</keyword>
<dbReference type="CDD" id="cd00398">
    <property type="entry name" value="Aldolase_II"/>
    <property type="match status" value="1"/>
</dbReference>
<dbReference type="EMBL" id="FODY01000012">
    <property type="protein sequence ID" value="SEP16457.1"/>
    <property type="molecule type" value="Genomic_DNA"/>
</dbReference>
<dbReference type="PANTHER" id="PTHR22789:SF8">
    <property type="entry name" value="L-RIBULOSE-5-PHOSPHATE 4-EPIMERASE SGBE"/>
    <property type="match status" value="1"/>
</dbReference>
<evidence type="ECO:0000256" key="4">
    <source>
        <dbReference type="ARBA" id="ARBA00013186"/>
    </source>
</evidence>
<proteinExistence type="inferred from homology"/>
<evidence type="ECO:0000256" key="10">
    <source>
        <dbReference type="ARBA" id="ARBA00053542"/>
    </source>
</evidence>
<dbReference type="GO" id="GO:0016832">
    <property type="term" value="F:aldehyde-lyase activity"/>
    <property type="evidence" value="ECO:0007669"/>
    <property type="project" value="TreeGrafter"/>
</dbReference>
<evidence type="ECO:0000313" key="15">
    <source>
        <dbReference type="EMBL" id="SEP16457.1"/>
    </source>
</evidence>